<evidence type="ECO:0000259" key="2">
    <source>
        <dbReference type="PROSITE" id="PS50983"/>
    </source>
</evidence>
<dbReference type="SUPFAM" id="SSF53807">
    <property type="entry name" value="Helical backbone' metal receptor"/>
    <property type="match status" value="1"/>
</dbReference>
<organism evidence="3 4">
    <name type="scientific">Sphingobium fuliginis ATCC 27551</name>
    <dbReference type="NCBI Taxonomy" id="1208342"/>
    <lineage>
        <taxon>Bacteria</taxon>
        <taxon>Pseudomonadati</taxon>
        <taxon>Pseudomonadota</taxon>
        <taxon>Alphaproteobacteria</taxon>
        <taxon>Sphingomonadales</taxon>
        <taxon>Sphingomonadaceae</taxon>
        <taxon>Sphingobium</taxon>
    </lineage>
</organism>
<dbReference type="RefSeq" id="WP_140042445.1">
    <property type="nucleotide sequence ID" value="NZ_CP041016.1"/>
</dbReference>
<name>A0A5B8CGC5_SPHSA</name>
<dbReference type="Pfam" id="PF01497">
    <property type="entry name" value="Peripla_BP_2"/>
    <property type="match status" value="1"/>
</dbReference>
<sequence>MIFTAFCALALTGAAPAQPRRIVSLNTCADQYVLALADPAQIAALSPYGHDPELSAAVGRARAFRTLKRPAEEVLAIRPDLLIGFPSGGSVVGAPPGRWRTLGLASADSYAMILTQIRQVAAAVGHPERGEAMIAGMNRDLAALPRPKRRGVAAYYQRRGYMTGTGTLVDDLMQRVGLINLARRLGKPALSQLSLEEMIAARPDWLIVETGSEKVVDQGTEMLHHPILRAIPRIRVPQAWTVCGGPAYVEAARGIAAQLDGAAHKGTAQLDGAVHQGTAQLDGAARKGTAQRKGAARVNAAPRH</sequence>
<accession>A0A5B8CGC5</accession>
<protein>
    <submittedName>
        <fullName evidence="3">ABC transporter substrate-binding protein</fullName>
    </submittedName>
</protein>
<reference evidence="3 4" key="1">
    <citation type="submission" date="2019-06" db="EMBL/GenBank/DDBJ databases">
        <title>Genome organization and adaptive potential of archetypical organophosphate degarding Sphingobium fuliginis ATCC 27551.</title>
        <authorList>
            <person name="Sarwar A."/>
            <person name="Parthasarathy S."/>
            <person name="Singh C."/>
            <person name="Siddavattam D."/>
        </authorList>
    </citation>
    <scope>NUCLEOTIDE SEQUENCE [LARGE SCALE GENOMIC DNA]</scope>
    <source>
        <strain evidence="3 4">ATCC 27551</strain>
    </source>
</reference>
<dbReference type="PANTHER" id="PTHR30535">
    <property type="entry name" value="VITAMIN B12-BINDING PROTEIN"/>
    <property type="match status" value="1"/>
</dbReference>
<dbReference type="PROSITE" id="PS50983">
    <property type="entry name" value="FE_B12_PBP"/>
    <property type="match status" value="1"/>
</dbReference>
<evidence type="ECO:0000313" key="3">
    <source>
        <dbReference type="EMBL" id="QDC37965.1"/>
    </source>
</evidence>
<dbReference type="KEGG" id="sufl:FIL70_12730"/>
<dbReference type="InterPro" id="IPR050902">
    <property type="entry name" value="ABC_Transporter_SBP"/>
</dbReference>
<gene>
    <name evidence="3" type="ORF">FIL70_12730</name>
</gene>
<dbReference type="Proteomes" id="UP000311469">
    <property type="component" value="Chromosome cSF1"/>
</dbReference>
<evidence type="ECO:0000313" key="4">
    <source>
        <dbReference type="Proteomes" id="UP000311469"/>
    </source>
</evidence>
<dbReference type="PANTHER" id="PTHR30535:SF4">
    <property type="entry name" value="HEMIN-BINDING PERIPLASMIC PROTEIN HMUT"/>
    <property type="match status" value="1"/>
</dbReference>
<dbReference type="AlphaFoldDB" id="A0A5B8CGC5"/>
<dbReference type="Gene3D" id="3.40.50.1980">
    <property type="entry name" value="Nitrogenase molybdenum iron protein domain"/>
    <property type="match status" value="2"/>
</dbReference>
<feature type="domain" description="Fe/B12 periplasmic-binding" evidence="2">
    <location>
        <begin position="21"/>
        <end position="274"/>
    </location>
</feature>
<evidence type="ECO:0000256" key="1">
    <source>
        <dbReference type="SAM" id="MobiDB-lite"/>
    </source>
</evidence>
<feature type="region of interest" description="Disordered" evidence="1">
    <location>
        <begin position="282"/>
        <end position="304"/>
    </location>
</feature>
<dbReference type="InterPro" id="IPR002491">
    <property type="entry name" value="ABC_transptr_periplasmic_BD"/>
</dbReference>
<proteinExistence type="predicted"/>
<dbReference type="EMBL" id="CP041016">
    <property type="protein sequence ID" value="QDC37965.1"/>
    <property type="molecule type" value="Genomic_DNA"/>
</dbReference>